<dbReference type="Pfam" id="PF00106">
    <property type="entry name" value="adh_short"/>
    <property type="match status" value="1"/>
</dbReference>
<keyword evidence="2" id="KW-0560">Oxidoreductase</keyword>
<dbReference type="CDD" id="cd05233">
    <property type="entry name" value="SDR_c"/>
    <property type="match status" value="1"/>
</dbReference>
<sequence>MPFAVVTGASGGIGLALCRLLAARGYGLLLVGRDATRLAAISVELGSDTQPFIADLEREADVAALSTEIANRVRLDLFVCCHGISEPDAVAKSDATALSRQISINLTASMILMAAGVRRMIRQNTGNILCIGSQGAFGGMGDSAAYAASKFGLRGFCLSLIQELRGTGVGLTLVHPGAVDTPMLRHEAAAGGSALNFLNERPMNAEHVATAALKALDAGKSEIILPVWDSLSMRLVSGWPDLLHSLLPTLLRHGEKGRKRYLSRG</sequence>
<dbReference type="PANTHER" id="PTHR44196:SF1">
    <property type="entry name" value="DEHYDROGENASE_REDUCTASE SDR FAMILY MEMBER 7B"/>
    <property type="match status" value="1"/>
</dbReference>
<name>A0ABT5HUL7_9CAUL</name>
<evidence type="ECO:0000313" key="4">
    <source>
        <dbReference type="Proteomes" id="UP001214854"/>
    </source>
</evidence>
<accession>A0ABT5HUL7</accession>
<dbReference type="PRINTS" id="PR00081">
    <property type="entry name" value="GDHRDH"/>
</dbReference>
<reference evidence="3 4" key="1">
    <citation type="submission" date="2023-01" db="EMBL/GenBank/DDBJ databases">
        <title>Novel species of the genus Asticcacaulis isolated from rivers.</title>
        <authorList>
            <person name="Lu H."/>
        </authorList>
    </citation>
    <scope>NUCLEOTIDE SEQUENCE [LARGE SCALE GENOMIC DNA]</scope>
    <source>
        <strain evidence="3 4">BYS171W</strain>
    </source>
</reference>
<dbReference type="EMBL" id="JAQQKX010000008">
    <property type="protein sequence ID" value="MDC7683729.1"/>
    <property type="molecule type" value="Genomic_DNA"/>
</dbReference>
<gene>
    <name evidence="3" type="ORF">PQU92_10610</name>
</gene>
<dbReference type="Proteomes" id="UP001214854">
    <property type="component" value="Unassembled WGS sequence"/>
</dbReference>
<comment type="similarity">
    <text evidence="1">Belongs to the short-chain dehydrogenases/reductases (SDR) family.</text>
</comment>
<comment type="caution">
    <text evidence="3">The sequence shown here is derived from an EMBL/GenBank/DDBJ whole genome shotgun (WGS) entry which is preliminary data.</text>
</comment>
<evidence type="ECO:0000256" key="1">
    <source>
        <dbReference type="ARBA" id="ARBA00006484"/>
    </source>
</evidence>
<dbReference type="RefSeq" id="WP_272748194.1">
    <property type="nucleotide sequence ID" value="NZ_JAQQKX010000008.1"/>
</dbReference>
<protein>
    <submittedName>
        <fullName evidence="3">SDR family NAD(P)-dependent oxidoreductase</fullName>
    </submittedName>
</protein>
<dbReference type="InterPro" id="IPR036291">
    <property type="entry name" value="NAD(P)-bd_dom_sf"/>
</dbReference>
<keyword evidence="4" id="KW-1185">Reference proteome</keyword>
<dbReference type="InterPro" id="IPR002347">
    <property type="entry name" value="SDR_fam"/>
</dbReference>
<dbReference type="PANTHER" id="PTHR44196">
    <property type="entry name" value="DEHYDROGENASE/REDUCTASE SDR FAMILY MEMBER 7B"/>
    <property type="match status" value="1"/>
</dbReference>
<dbReference type="Gene3D" id="3.40.50.720">
    <property type="entry name" value="NAD(P)-binding Rossmann-like Domain"/>
    <property type="match status" value="1"/>
</dbReference>
<proteinExistence type="inferred from homology"/>
<dbReference type="SUPFAM" id="SSF51735">
    <property type="entry name" value="NAD(P)-binding Rossmann-fold domains"/>
    <property type="match status" value="1"/>
</dbReference>
<evidence type="ECO:0000313" key="3">
    <source>
        <dbReference type="EMBL" id="MDC7683729.1"/>
    </source>
</evidence>
<evidence type="ECO:0000256" key="2">
    <source>
        <dbReference type="ARBA" id="ARBA00023002"/>
    </source>
</evidence>
<organism evidence="3 4">
    <name type="scientific">Asticcacaulis aquaticus</name>
    <dbReference type="NCBI Taxonomy" id="2984212"/>
    <lineage>
        <taxon>Bacteria</taxon>
        <taxon>Pseudomonadati</taxon>
        <taxon>Pseudomonadota</taxon>
        <taxon>Alphaproteobacteria</taxon>
        <taxon>Caulobacterales</taxon>
        <taxon>Caulobacteraceae</taxon>
        <taxon>Asticcacaulis</taxon>
    </lineage>
</organism>